<accession>A0ABS6E8Q3</accession>
<dbReference type="PANTHER" id="PTHR21666:SF270">
    <property type="entry name" value="MUREIN HYDROLASE ACTIVATOR ENVC"/>
    <property type="match status" value="1"/>
</dbReference>
<gene>
    <name evidence="2" type="ORF">KQI42_11335</name>
</gene>
<dbReference type="InterPro" id="IPR016047">
    <property type="entry name" value="M23ase_b-sheet_dom"/>
</dbReference>
<feature type="domain" description="M23ase beta-sheet core" evidence="1">
    <location>
        <begin position="216"/>
        <end position="324"/>
    </location>
</feature>
<dbReference type="CDD" id="cd12797">
    <property type="entry name" value="M23_peptidase"/>
    <property type="match status" value="1"/>
</dbReference>
<reference evidence="2 3" key="1">
    <citation type="submission" date="2021-06" db="EMBL/GenBank/DDBJ databases">
        <authorList>
            <person name="Sun Q."/>
            <person name="Li D."/>
        </authorList>
    </citation>
    <scope>NUCLEOTIDE SEQUENCE [LARGE SCALE GENOMIC DNA]</scope>
    <source>
        <strain evidence="2 3">MSJ-40</strain>
    </source>
</reference>
<dbReference type="RefSeq" id="WP_216519850.1">
    <property type="nucleotide sequence ID" value="NZ_JAHLPM010000009.1"/>
</dbReference>
<dbReference type="InterPro" id="IPR050570">
    <property type="entry name" value="Cell_wall_metabolism_enzyme"/>
</dbReference>
<evidence type="ECO:0000313" key="2">
    <source>
        <dbReference type="EMBL" id="MBU5438608.1"/>
    </source>
</evidence>
<name>A0ABS6E8Q3_9FIRM</name>
<protein>
    <submittedName>
        <fullName evidence="2">M23 family metallopeptidase</fullName>
    </submittedName>
</protein>
<organism evidence="2 3">
    <name type="scientific">Tissierella simiarum</name>
    <dbReference type="NCBI Taxonomy" id="2841534"/>
    <lineage>
        <taxon>Bacteria</taxon>
        <taxon>Bacillati</taxon>
        <taxon>Bacillota</taxon>
        <taxon>Tissierellia</taxon>
        <taxon>Tissierellales</taxon>
        <taxon>Tissierellaceae</taxon>
        <taxon>Tissierella</taxon>
    </lineage>
</organism>
<dbReference type="EMBL" id="JAHLPM010000009">
    <property type="protein sequence ID" value="MBU5438608.1"/>
    <property type="molecule type" value="Genomic_DNA"/>
</dbReference>
<keyword evidence="3" id="KW-1185">Reference proteome</keyword>
<comment type="caution">
    <text evidence="2">The sequence shown here is derived from an EMBL/GenBank/DDBJ whole genome shotgun (WGS) entry which is preliminary data.</text>
</comment>
<dbReference type="Proteomes" id="UP000749471">
    <property type="component" value="Unassembled WGS sequence"/>
</dbReference>
<proteinExistence type="predicted"/>
<dbReference type="Pfam" id="PF01551">
    <property type="entry name" value="Peptidase_M23"/>
    <property type="match status" value="1"/>
</dbReference>
<evidence type="ECO:0000313" key="3">
    <source>
        <dbReference type="Proteomes" id="UP000749471"/>
    </source>
</evidence>
<evidence type="ECO:0000259" key="1">
    <source>
        <dbReference type="Pfam" id="PF01551"/>
    </source>
</evidence>
<dbReference type="PANTHER" id="PTHR21666">
    <property type="entry name" value="PEPTIDASE-RELATED"/>
    <property type="match status" value="1"/>
</dbReference>
<sequence>MEILTSPKDSIINVVRSVADKVESDFYLRLLILRNTLTVPININTLTFKIMSQGKNVKEITYREDILADRVKSGIEELNCYRENIVSECIGMEKFWNDSNIATSTTIESGKQFVFMGEHFKLLNETIVDELIISITYVENETEKVLNCKMPVIEYKNKNKYIFPVKGTWIATDIYSTIDSHRWCYNSEFAFDLGQLDNNLLFINKDYMDNVDFVHYGKKVVAIADGEVVDCFTRFPEHSLGYPNKMSKEEYDKLEEKYGPIARTCGNYVIIKHLYDEYSVYCHMIPESLTVNIGDRVGQGQVIGKIGNSGNSICPHLHFHLMDGKDILSAKGLPCYFTNIKNIFNQFIDLPDEDGMIIIAE</sequence>